<evidence type="ECO:0000256" key="4">
    <source>
        <dbReference type="ARBA" id="ARBA00023239"/>
    </source>
</evidence>
<keyword evidence="3" id="KW-0663">Pyridoxal phosphate</keyword>
<dbReference type="RefSeq" id="XP_062663966.1">
    <property type="nucleotide sequence ID" value="XM_062807058.1"/>
</dbReference>
<comment type="similarity">
    <text evidence="2">Belongs to the threonine aldolase family.</text>
</comment>
<reference evidence="8" key="1">
    <citation type="journal article" date="2023" name="Mol. Phylogenet. Evol.">
        <title>Genome-scale phylogeny and comparative genomics of the fungal order Sordariales.</title>
        <authorList>
            <person name="Hensen N."/>
            <person name="Bonometti L."/>
            <person name="Westerberg I."/>
            <person name="Brannstrom I.O."/>
            <person name="Guillou S."/>
            <person name="Cros-Aarteil S."/>
            <person name="Calhoun S."/>
            <person name="Haridas S."/>
            <person name="Kuo A."/>
            <person name="Mondo S."/>
            <person name="Pangilinan J."/>
            <person name="Riley R."/>
            <person name="LaButti K."/>
            <person name="Andreopoulos B."/>
            <person name="Lipzen A."/>
            <person name="Chen C."/>
            <person name="Yan M."/>
            <person name="Daum C."/>
            <person name="Ng V."/>
            <person name="Clum A."/>
            <person name="Steindorff A."/>
            <person name="Ohm R.A."/>
            <person name="Martin F."/>
            <person name="Silar P."/>
            <person name="Natvig D.O."/>
            <person name="Lalanne C."/>
            <person name="Gautier V."/>
            <person name="Ament-Velasquez S.L."/>
            <person name="Kruys A."/>
            <person name="Hutchinson M.I."/>
            <person name="Powell A.J."/>
            <person name="Barry K."/>
            <person name="Miller A.N."/>
            <person name="Grigoriev I.V."/>
            <person name="Debuchy R."/>
            <person name="Gladieux P."/>
            <person name="Hiltunen Thoren M."/>
            <person name="Johannesson H."/>
        </authorList>
    </citation>
    <scope>NUCLEOTIDE SEQUENCE</scope>
    <source>
        <strain evidence="8">CBS 168.71</strain>
    </source>
</reference>
<dbReference type="AlphaFoldDB" id="A0AAE0LWS8"/>
<dbReference type="GO" id="GO:0008732">
    <property type="term" value="F:L-allo-threonine aldolase activity"/>
    <property type="evidence" value="ECO:0007669"/>
    <property type="project" value="TreeGrafter"/>
</dbReference>
<dbReference type="GO" id="GO:0006567">
    <property type="term" value="P:L-threonine catabolic process"/>
    <property type="evidence" value="ECO:0007669"/>
    <property type="project" value="TreeGrafter"/>
</dbReference>
<keyword evidence="8" id="KW-0808">Transferase</keyword>
<feature type="region of interest" description="Disordered" evidence="6">
    <location>
        <begin position="1"/>
        <end position="37"/>
    </location>
</feature>
<evidence type="ECO:0000313" key="8">
    <source>
        <dbReference type="EMBL" id="KAK3300452.1"/>
    </source>
</evidence>
<comment type="caution">
    <text evidence="8">The sequence shown here is derived from an EMBL/GenBank/DDBJ whole genome shotgun (WGS) entry which is preliminary data.</text>
</comment>
<dbReference type="EMBL" id="JAUEPN010000001">
    <property type="protein sequence ID" value="KAK3300452.1"/>
    <property type="molecule type" value="Genomic_DNA"/>
</dbReference>
<proteinExistence type="inferred from homology"/>
<name>A0AAE0LWS8_9PEZI</name>
<dbReference type="Proteomes" id="UP001278766">
    <property type="component" value="Unassembled WGS sequence"/>
</dbReference>
<evidence type="ECO:0000256" key="3">
    <source>
        <dbReference type="ARBA" id="ARBA00022898"/>
    </source>
</evidence>
<dbReference type="GO" id="GO:0005829">
    <property type="term" value="C:cytosol"/>
    <property type="evidence" value="ECO:0007669"/>
    <property type="project" value="TreeGrafter"/>
</dbReference>
<evidence type="ECO:0000256" key="5">
    <source>
        <dbReference type="PIRSR" id="PIRSR017617-1"/>
    </source>
</evidence>
<gene>
    <name evidence="8" type="ORF">B0H64DRAFT_448742</name>
</gene>
<dbReference type="InterPro" id="IPR001597">
    <property type="entry name" value="ArAA_b-elim_lyase/Thr_aldolase"/>
</dbReference>
<evidence type="ECO:0000256" key="1">
    <source>
        <dbReference type="ARBA" id="ARBA00001933"/>
    </source>
</evidence>
<comment type="cofactor">
    <cofactor evidence="1">
        <name>pyridoxal 5'-phosphate</name>
        <dbReference type="ChEBI" id="CHEBI:597326"/>
    </cofactor>
</comment>
<keyword evidence="9" id="KW-1185">Reference proteome</keyword>
<evidence type="ECO:0000256" key="2">
    <source>
        <dbReference type="ARBA" id="ARBA00006966"/>
    </source>
</evidence>
<dbReference type="PIRSF" id="PIRSF017617">
    <property type="entry name" value="Thr_aldolase"/>
    <property type="match status" value="1"/>
</dbReference>
<dbReference type="GeneID" id="87844006"/>
<dbReference type="PANTHER" id="PTHR48097:SF9">
    <property type="entry name" value="L-THREONINE ALDOLASE"/>
    <property type="match status" value="1"/>
</dbReference>
<dbReference type="GO" id="GO:0006545">
    <property type="term" value="P:glycine biosynthetic process"/>
    <property type="evidence" value="ECO:0007669"/>
    <property type="project" value="TreeGrafter"/>
</dbReference>
<dbReference type="GO" id="GO:0016740">
    <property type="term" value="F:transferase activity"/>
    <property type="evidence" value="ECO:0007669"/>
    <property type="project" value="UniProtKB-KW"/>
</dbReference>
<evidence type="ECO:0000256" key="6">
    <source>
        <dbReference type="SAM" id="MobiDB-lite"/>
    </source>
</evidence>
<organism evidence="8 9">
    <name type="scientific">Chaetomium fimeti</name>
    <dbReference type="NCBI Taxonomy" id="1854472"/>
    <lineage>
        <taxon>Eukaryota</taxon>
        <taxon>Fungi</taxon>
        <taxon>Dikarya</taxon>
        <taxon>Ascomycota</taxon>
        <taxon>Pezizomycotina</taxon>
        <taxon>Sordariomycetes</taxon>
        <taxon>Sordariomycetidae</taxon>
        <taxon>Sordariales</taxon>
        <taxon>Chaetomiaceae</taxon>
        <taxon>Chaetomium</taxon>
    </lineage>
</organism>
<dbReference type="Gene3D" id="3.40.640.10">
    <property type="entry name" value="Type I PLP-dependent aspartate aminotransferase-like (Major domain)"/>
    <property type="match status" value="1"/>
</dbReference>
<dbReference type="InterPro" id="IPR015424">
    <property type="entry name" value="PyrdxlP-dep_Trfase"/>
</dbReference>
<dbReference type="FunFam" id="3.40.640.10:FF:000030">
    <property type="entry name" value="Low-specificity L-threonine aldolase"/>
    <property type="match status" value="1"/>
</dbReference>
<evidence type="ECO:0000313" key="9">
    <source>
        <dbReference type="Proteomes" id="UP001278766"/>
    </source>
</evidence>
<evidence type="ECO:0000259" key="7">
    <source>
        <dbReference type="Pfam" id="PF01212"/>
    </source>
</evidence>
<dbReference type="InterPro" id="IPR023603">
    <property type="entry name" value="Low_specificity_L-TA-like"/>
</dbReference>
<accession>A0AAE0LWS8</accession>
<dbReference type="InterPro" id="IPR015421">
    <property type="entry name" value="PyrdxlP-dep_Trfase_major"/>
</dbReference>
<dbReference type="PANTHER" id="PTHR48097">
    <property type="entry name" value="L-THREONINE ALDOLASE-RELATED"/>
    <property type="match status" value="1"/>
</dbReference>
<reference evidence="8" key="2">
    <citation type="submission" date="2023-06" db="EMBL/GenBank/DDBJ databases">
        <authorList>
            <consortium name="Lawrence Berkeley National Laboratory"/>
            <person name="Haridas S."/>
            <person name="Hensen N."/>
            <person name="Bonometti L."/>
            <person name="Westerberg I."/>
            <person name="Brannstrom I.O."/>
            <person name="Guillou S."/>
            <person name="Cros-Aarteil S."/>
            <person name="Calhoun S."/>
            <person name="Kuo A."/>
            <person name="Mondo S."/>
            <person name="Pangilinan J."/>
            <person name="Riley R."/>
            <person name="Labutti K."/>
            <person name="Andreopoulos B."/>
            <person name="Lipzen A."/>
            <person name="Chen C."/>
            <person name="Yanf M."/>
            <person name="Daum C."/>
            <person name="Ng V."/>
            <person name="Clum A."/>
            <person name="Steindorff A."/>
            <person name="Ohm R."/>
            <person name="Martin F."/>
            <person name="Silar P."/>
            <person name="Natvig D."/>
            <person name="Lalanne C."/>
            <person name="Gautier V."/>
            <person name="Ament-Velasquez S.L."/>
            <person name="Kruys A."/>
            <person name="Hutchinson M.I."/>
            <person name="Powell A.J."/>
            <person name="Barry K."/>
            <person name="Miller A.N."/>
            <person name="Grigoriev I.V."/>
            <person name="Debuchy R."/>
            <person name="Gladieux P."/>
            <person name="Thoren M.H."/>
            <person name="Johannesson H."/>
        </authorList>
    </citation>
    <scope>NUCLEOTIDE SEQUENCE</scope>
    <source>
        <strain evidence="8">CBS 168.71</strain>
    </source>
</reference>
<sequence length="418" mass="43538">MTITTDPPNRAWGTKTTPGEAGQAALSETDEVSWGDPSRTGTAFDFRTDAITTPTLRQLAAIGRATLNDDVFGEDQTTTALERQMAATCGREAAAFAVSGTMANQLALGALCQQRPYGVLADASAHVVGFEAGGLASLSGATMQPVRPANGLHLTVGDLEVHARVDEEGGEGELGLPWTACPTRVVSLENTAHGNVIPLAELRAIREWTAQRGVLVHIDGARVWDAVASGRAGTLAEIAACADVLTLSFSKGIGAPIGAVVVGSGAVIRRIKRLRQSIGGGVRKTGLLAAAVREAVLENFGPGDVDVGGVFSVTHDMAAAVTRMWTDRGGKLLRPSETNMAWLDLASAGVTAETLNGMGMRNGILIAAPRIVLHHQICAKALVSLEQVFDDILVRRKVEGADGPGAFGLRSKGCVQNI</sequence>
<feature type="domain" description="Aromatic amino acid beta-eliminating lyase/threonine aldolase" evidence="7">
    <location>
        <begin position="45"/>
        <end position="344"/>
    </location>
</feature>
<protein>
    <submittedName>
        <fullName evidence="8">Pyridoxal phosphate-dependent transferase</fullName>
    </submittedName>
</protein>
<keyword evidence="4" id="KW-0456">Lyase</keyword>
<dbReference type="Pfam" id="PF01212">
    <property type="entry name" value="Beta_elim_lyase"/>
    <property type="match status" value="1"/>
</dbReference>
<dbReference type="SUPFAM" id="SSF53383">
    <property type="entry name" value="PLP-dependent transferases"/>
    <property type="match status" value="1"/>
</dbReference>
<feature type="modified residue" description="N6-(pyridoxal phosphate)lysine" evidence="5">
    <location>
        <position position="251"/>
    </location>
</feature>